<accession>A0A1F7RVU9</accession>
<dbReference type="InterPro" id="IPR010559">
    <property type="entry name" value="Sig_transdc_His_kin_internal"/>
</dbReference>
<dbReference type="PANTHER" id="PTHR34220">
    <property type="entry name" value="SENSOR HISTIDINE KINASE YPDA"/>
    <property type="match status" value="1"/>
</dbReference>
<sequence>MVSRLFSWLINHSFLMGRFFNKPSRKEILNCFIATTLIGALLGIIFGFFALLKISNENITHPVLRIIEVFARSISQLIIFSTAFFLFCGIPGLTLIPETIGMTPLIGKSMRGLIYFVGGSLAMAAGLLILPYVTGLHIFSWQIMIFLVFVDGIISCIIGAVIFSYKRLELQMREQMMEVMAKAREKTEMQRLVDASKLSALQARINPHFFFNTLNSITILIKRDPSLAVETIEKLADLFRYTLQSSEEIQVPLSKELEFVHAYLDIEKLRFGNRLRIDEKICSQSAKCKIPGLILQPIVENSVRYGISPRPDGGLVRIETMIKNGSLYIIVADDGPGIDQSDLNRSGHALENIRKRLALLYGSAASLIAGKNLSNNETEMILQLPIEEEIG</sequence>
<reference evidence="3 4" key="1">
    <citation type="journal article" date="2016" name="Nat. Commun.">
        <title>Thousands of microbial genomes shed light on interconnected biogeochemical processes in an aquifer system.</title>
        <authorList>
            <person name="Anantharaman K."/>
            <person name="Brown C.T."/>
            <person name="Hug L.A."/>
            <person name="Sharon I."/>
            <person name="Castelle C.J."/>
            <person name="Probst A.J."/>
            <person name="Thomas B.C."/>
            <person name="Singh A."/>
            <person name="Wilkins M.J."/>
            <person name="Karaoz U."/>
            <person name="Brodie E.L."/>
            <person name="Williams K.H."/>
            <person name="Hubbard S.S."/>
            <person name="Banfield J.F."/>
        </authorList>
    </citation>
    <scope>NUCLEOTIDE SEQUENCE [LARGE SCALE GENOMIC DNA]</scope>
</reference>
<gene>
    <name evidence="3" type="ORF">A2161_08580</name>
</gene>
<name>A0A1F7RVU9_9BACT</name>
<dbReference type="GO" id="GO:0000155">
    <property type="term" value="F:phosphorelay sensor kinase activity"/>
    <property type="evidence" value="ECO:0007669"/>
    <property type="project" value="InterPro"/>
</dbReference>
<dbReference type="AlphaFoldDB" id="A0A1F7RVU9"/>
<evidence type="ECO:0000256" key="1">
    <source>
        <dbReference type="SAM" id="Phobius"/>
    </source>
</evidence>
<feature type="domain" description="Signal transduction histidine kinase internal region" evidence="2">
    <location>
        <begin position="197"/>
        <end position="275"/>
    </location>
</feature>
<comment type="caution">
    <text evidence="3">The sequence shown here is derived from an EMBL/GenBank/DDBJ whole genome shotgun (WGS) entry which is preliminary data.</text>
</comment>
<dbReference type="Gene3D" id="3.30.565.10">
    <property type="entry name" value="Histidine kinase-like ATPase, C-terminal domain"/>
    <property type="match status" value="1"/>
</dbReference>
<dbReference type="Proteomes" id="UP000179266">
    <property type="component" value="Unassembled WGS sequence"/>
</dbReference>
<dbReference type="GO" id="GO:0016020">
    <property type="term" value="C:membrane"/>
    <property type="evidence" value="ECO:0007669"/>
    <property type="project" value="InterPro"/>
</dbReference>
<feature type="transmembrane region" description="Helical" evidence="1">
    <location>
        <begin position="28"/>
        <end position="54"/>
    </location>
</feature>
<feature type="transmembrane region" description="Helical" evidence="1">
    <location>
        <begin position="74"/>
        <end position="93"/>
    </location>
</feature>
<feature type="transmembrane region" description="Helical" evidence="1">
    <location>
        <begin position="113"/>
        <end position="133"/>
    </location>
</feature>
<dbReference type="Pfam" id="PF06580">
    <property type="entry name" value="His_kinase"/>
    <property type="match status" value="1"/>
</dbReference>
<evidence type="ECO:0000313" key="3">
    <source>
        <dbReference type="EMBL" id="OGL45686.1"/>
    </source>
</evidence>
<dbReference type="InterPro" id="IPR050640">
    <property type="entry name" value="Bact_2-comp_sensor_kinase"/>
</dbReference>
<dbReference type="EMBL" id="MGDD01000165">
    <property type="protein sequence ID" value="OGL45686.1"/>
    <property type="molecule type" value="Genomic_DNA"/>
</dbReference>
<organism evidence="3 4">
    <name type="scientific">Candidatus Schekmanbacteria bacterium RBG_13_48_7</name>
    <dbReference type="NCBI Taxonomy" id="1817878"/>
    <lineage>
        <taxon>Bacteria</taxon>
        <taxon>Candidatus Schekmaniibacteriota</taxon>
    </lineage>
</organism>
<keyword evidence="1" id="KW-1133">Transmembrane helix</keyword>
<protein>
    <recommendedName>
        <fullName evidence="2">Signal transduction histidine kinase internal region domain-containing protein</fullName>
    </recommendedName>
</protein>
<dbReference type="PANTHER" id="PTHR34220:SF7">
    <property type="entry name" value="SENSOR HISTIDINE KINASE YPDA"/>
    <property type="match status" value="1"/>
</dbReference>
<keyword evidence="1" id="KW-0812">Transmembrane</keyword>
<dbReference type="SUPFAM" id="SSF55874">
    <property type="entry name" value="ATPase domain of HSP90 chaperone/DNA topoisomerase II/histidine kinase"/>
    <property type="match status" value="1"/>
</dbReference>
<feature type="transmembrane region" description="Helical" evidence="1">
    <location>
        <begin position="139"/>
        <end position="163"/>
    </location>
</feature>
<proteinExistence type="predicted"/>
<evidence type="ECO:0000259" key="2">
    <source>
        <dbReference type="Pfam" id="PF06580"/>
    </source>
</evidence>
<dbReference type="InterPro" id="IPR036890">
    <property type="entry name" value="HATPase_C_sf"/>
</dbReference>
<evidence type="ECO:0000313" key="4">
    <source>
        <dbReference type="Proteomes" id="UP000179266"/>
    </source>
</evidence>
<keyword evidence="1" id="KW-0472">Membrane</keyword>